<dbReference type="KEGG" id="dmp:FAK_00380"/>
<evidence type="ECO:0000256" key="4">
    <source>
        <dbReference type="ARBA" id="ARBA00022759"/>
    </source>
</evidence>
<sequence>MTGRDLSLPKTVRLRTRPQYLAVQGDAKRRRSRHFTLLWRPNGLRQSRLGITVTRRVAGAVGRNRVKRLVREFFRHTRAELPSGFDLIVVAAPGAPALSLAQVRQELWELCRNLTPPAPGA</sequence>
<dbReference type="PROSITE" id="PS00648">
    <property type="entry name" value="RIBONUCLEASE_P"/>
    <property type="match status" value="1"/>
</dbReference>
<dbReference type="GO" id="GO:0001682">
    <property type="term" value="P:tRNA 5'-leader removal"/>
    <property type="evidence" value="ECO:0007669"/>
    <property type="project" value="UniProtKB-UniRule"/>
</dbReference>
<keyword evidence="6 7" id="KW-0694">RNA-binding</keyword>
<dbReference type="EC" id="3.1.26.5" evidence="7 8"/>
<dbReference type="GO" id="GO:0030677">
    <property type="term" value="C:ribonuclease P complex"/>
    <property type="evidence" value="ECO:0007669"/>
    <property type="project" value="TreeGrafter"/>
</dbReference>
<dbReference type="GO" id="GO:0000049">
    <property type="term" value="F:tRNA binding"/>
    <property type="evidence" value="ECO:0007669"/>
    <property type="project" value="UniProtKB-UniRule"/>
</dbReference>
<evidence type="ECO:0000256" key="3">
    <source>
        <dbReference type="ARBA" id="ARBA00022722"/>
    </source>
</evidence>
<dbReference type="InterPro" id="IPR020539">
    <property type="entry name" value="RNase_P_CS"/>
</dbReference>
<evidence type="ECO:0000256" key="8">
    <source>
        <dbReference type="NCBIfam" id="TIGR00188"/>
    </source>
</evidence>
<keyword evidence="5 7" id="KW-0378">Hydrolase</keyword>
<evidence type="ECO:0000313" key="9">
    <source>
        <dbReference type="EMBL" id="BEQ12972.1"/>
    </source>
</evidence>
<keyword evidence="2 7" id="KW-0819">tRNA processing</keyword>
<dbReference type="Pfam" id="PF00825">
    <property type="entry name" value="Ribonuclease_P"/>
    <property type="match status" value="1"/>
</dbReference>
<dbReference type="SUPFAM" id="SSF54211">
    <property type="entry name" value="Ribosomal protein S5 domain 2-like"/>
    <property type="match status" value="1"/>
</dbReference>
<dbReference type="HAMAP" id="MF_00227">
    <property type="entry name" value="RNase_P"/>
    <property type="match status" value="1"/>
</dbReference>
<keyword evidence="3 7" id="KW-0540">Nuclease</keyword>
<dbReference type="InterPro" id="IPR000100">
    <property type="entry name" value="RNase_P"/>
</dbReference>
<reference evidence="10" key="1">
    <citation type="journal article" date="2023" name="Arch. Microbiol.">
        <title>Desulfoferula mesophilus gen. nov. sp. nov., a mesophilic sulfate-reducing bacterium isolated from a brackish lake sediment.</title>
        <authorList>
            <person name="Watanabe T."/>
            <person name="Yabe T."/>
            <person name="Tsuji J.M."/>
            <person name="Fukui M."/>
        </authorList>
    </citation>
    <scope>NUCLEOTIDE SEQUENCE [LARGE SCALE GENOMIC DNA]</scope>
    <source>
        <strain evidence="10">12FAK</strain>
    </source>
</reference>
<dbReference type="InterPro" id="IPR020568">
    <property type="entry name" value="Ribosomal_Su5_D2-typ_SF"/>
</dbReference>
<dbReference type="Gene3D" id="3.30.230.10">
    <property type="match status" value="1"/>
</dbReference>
<dbReference type="NCBIfam" id="TIGR00188">
    <property type="entry name" value="rnpA"/>
    <property type="match status" value="1"/>
</dbReference>
<organism evidence="9 10">
    <name type="scientific">Desulfoferula mesophila</name>
    <dbReference type="NCBI Taxonomy" id="3058419"/>
    <lineage>
        <taxon>Bacteria</taxon>
        <taxon>Pseudomonadati</taxon>
        <taxon>Thermodesulfobacteriota</taxon>
        <taxon>Desulfarculia</taxon>
        <taxon>Desulfarculales</taxon>
        <taxon>Desulfarculaceae</taxon>
        <taxon>Desulfoferula</taxon>
    </lineage>
</organism>
<accession>A0AAU9EZG3</accession>
<dbReference type="RefSeq" id="WP_338604071.1">
    <property type="nucleotide sequence ID" value="NZ_AP028679.1"/>
</dbReference>
<protein>
    <recommendedName>
        <fullName evidence="7 8">Ribonuclease P protein component</fullName>
        <shortName evidence="7">RNase P protein</shortName>
        <shortName evidence="7">RNaseP protein</shortName>
        <ecNumber evidence="7 8">3.1.26.5</ecNumber>
    </recommendedName>
    <alternativeName>
        <fullName evidence="7">Protein C5</fullName>
    </alternativeName>
</protein>
<dbReference type="PANTHER" id="PTHR33992:SF1">
    <property type="entry name" value="RIBONUCLEASE P PROTEIN COMPONENT"/>
    <property type="match status" value="1"/>
</dbReference>
<dbReference type="Proteomes" id="UP001366166">
    <property type="component" value="Chromosome"/>
</dbReference>
<proteinExistence type="inferred from homology"/>
<comment type="function">
    <text evidence="1 7">RNaseP catalyzes the removal of the 5'-leader sequence from pre-tRNA to produce the mature 5'-terminus. It can also cleave other RNA substrates such as 4.5S RNA. The protein component plays an auxiliary but essential role in vivo by binding to the 5'-leader sequence and broadening the substrate specificity of the ribozyme.</text>
</comment>
<evidence type="ECO:0000256" key="6">
    <source>
        <dbReference type="ARBA" id="ARBA00022884"/>
    </source>
</evidence>
<comment type="catalytic activity">
    <reaction evidence="7">
        <text>Endonucleolytic cleavage of RNA, removing 5'-extranucleotides from tRNA precursor.</text>
        <dbReference type="EC" id="3.1.26.5"/>
    </reaction>
</comment>
<dbReference type="PANTHER" id="PTHR33992">
    <property type="entry name" value="RIBONUCLEASE P PROTEIN COMPONENT"/>
    <property type="match status" value="1"/>
</dbReference>
<evidence type="ECO:0000256" key="7">
    <source>
        <dbReference type="HAMAP-Rule" id="MF_00227"/>
    </source>
</evidence>
<dbReference type="EMBL" id="AP028679">
    <property type="protein sequence ID" value="BEQ12972.1"/>
    <property type="molecule type" value="Genomic_DNA"/>
</dbReference>
<name>A0AAU9EZG3_9BACT</name>
<comment type="similarity">
    <text evidence="7">Belongs to the RnpA family.</text>
</comment>
<evidence type="ECO:0000256" key="5">
    <source>
        <dbReference type="ARBA" id="ARBA00022801"/>
    </source>
</evidence>
<evidence type="ECO:0000256" key="2">
    <source>
        <dbReference type="ARBA" id="ARBA00022694"/>
    </source>
</evidence>
<dbReference type="InterPro" id="IPR014721">
    <property type="entry name" value="Ribsml_uS5_D2-typ_fold_subgr"/>
</dbReference>
<evidence type="ECO:0000313" key="10">
    <source>
        <dbReference type="Proteomes" id="UP001366166"/>
    </source>
</evidence>
<dbReference type="GO" id="GO:0042781">
    <property type="term" value="F:3'-tRNA processing endoribonuclease activity"/>
    <property type="evidence" value="ECO:0007669"/>
    <property type="project" value="TreeGrafter"/>
</dbReference>
<gene>
    <name evidence="7 9" type="primary">rnpA</name>
    <name evidence="9" type="ORF">FAK_00380</name>
</gene>
<dbReference type="AlphaFoldDB" id="A0AAU9EZG3"/>
<dbReference type="GO" id="GO:0004526">
    <property type="term" value="F:ribonuclease P activity"/>
    <property type="evidence" value="ECO:0007669"/>
    <property type="project" value="UniProtKB-UniRule"/>
</dbReference>
<comment type="subunit">
    <text evidence="7">Consists of a catalytic RNA component (M1 or rnpB) and a protein subunit.</text>
</comment>
<evidence type="ECO:0000256" key="1">
    <source>
        <dbReference type="ARBA" id="ARBA00002663"/>
    </source>
</evidence>
<keyword evidence="10" id="KW-1185">Reference proteome</keyword>
<keyword evidence="4 7" id="KW-0255">Endonuclease</keyword>